<reference evidence="1" key="1">
    <citation type="journal article" date="2014" name="Int. J. Syst. Evol. Microbiol.">
        <title>Complete genome sequence of Corynebacterium casei LMG S-19264T (=DSM 44701T), isolated from a smear-ripened cheese.</title>
        <authorList>
            <consortium name="US DOE Joint Genome Institute (JGI-PGF)"/>
            <person name="Walter F."/>
            <person name="Albersmeier A."/>
            <person name="Kalinowski J."/>
            <person name="Ruckert C."/>
        </authorList>
    </citation>
    <scope>NUCLEOTIDE SEQUENCE</scope>
    <source>
        <strain evidence="1">JCM 19018</strain>
    </source>
</reference>
<protein>
    <recommendedName>
        <fullName evidence="3">Transcriptional regulator</fullName>
    </recommendedName>
</protein>
<dbReference type="EMBL" id="BMPD01000011">
    <property type="protein sequence ID" value="GGK84159.1"/>
    <property type="molecule type" value="Genomic_DNA"/>
</dbReference>
<dbReference type="OrthoDB" id="325082at2157"/>
<evidence type="ECO:0000313" key="1">
    <source>
        <dbReference type="EMBL" id="GGK84159.1"/>
    </source>
</evidence>
<reference evidence="1" key="2">
    <citation type="submission" date="2020-09" db="EMBL/GenBank/DDBJ databases">
        <authorList>
            <person name="Sun Q."/>
            <person name="Ohkuma M."/>
        </authorList>
    </citation>
    <scope>NUCLEOTIDE SEQUENCE</scope>
    <source>
        <strain evidence="1">JCM 19018</strain>
    </source>
</reference>
<comment type="caution">
    <text evidence="1">The sequence shown here is derived from an EMBL/GenBank/DDBJ whole genome shotgun (WGS) entry which is preliminary data.</text>
</comment>
<evidence type="ECO:0008006" key="3">
    <source>
        <dbReference type="Google" id="ProtNLM"/>
    </source>
</evidence>
<accession>A0A830EX87</accession>
<sequence length="74" mass="8362">MLRAIREHEPESIRAAANLVERDFKDVHRNLTELETLNVIKFEQSGRSKRPIVRFDAIDAEITLDSGDTDVAAA</sequence>
<evidence type="ECO:0000313" key="2">
    <source>
        <dbReference type="Proteomes" id="UP000614221"/>
    </source>
</evidence>
<dbReference type="Proteomes" id="UP000614221">
    <property type="component" value="Unassembled WGS sequence"/>
</dbReference>
<dbReference type="AlphaFoldDB" id="A0A830EX87"/>
<organism evidence="1 2">
    <name type="scientific">Haloarcula sebkhae</name>
    <dbReference type="NCBI Taxonomy" id="932660"/>
    <lineage>
        <taxon>Archaea</taxon>
        <taxon>Methanobacteriati</taxon>
        <taxon>Methanobacteriota</taxon>
        <taxon>Stenosarchaea group</taxon>
        <taxon>Halobacteria</taxon>
        <taxon>Halobacteriales</taxon>
        <taxon>Haloarculaceae</taxon>
        <taxon>Haloarcula</taxon>
    </lineage>
</organism>
<name>A0A830EX87_9EURY</name>
<proteinExistence type="predicted"/>
<dbReference type="RefSeq" id="WP_188980785.1">
    <property type="nucleotide sequence ID" value="NZ_BMPD01000011.1"/>
</dbReference>
<dbReference type="Pfam" id="PF25212">
    <property type="entry name" value="HVO_A0114"/>
    <property type="match status" value="1"/>
</dbReference>
<gene>
    <name evidence="1" type="ORF">GCM10009067_40460</name>
</gene>